<comment type="pathway">
    <text evidence="1">Protein modification; protein ubiquitination.</text>
</comment>
<dbReference type="EMBL" id="CM026423">
    <property type="protein sequence ID" value="KAG0581811.1"/>
    <property type="molecule type" value="Genomic_DNA"/>
</dbReference>
<gene>
    <name evidence="4" type="ORF">KC19_3G011600</name>
</gene>
<dbReference type="SMART" id="SM00225">
    <property type="entry name" value="BTB"/>
    <property type="match status" value="1"/>
</dbReference>
<organism evidence="4 5">
    <name type="scientific">Ceratodon purpureus</name>
    <name type="common">Fire moss</name>
    <name type="synonym">Dicranum purpureum</name>
    <dbReference type="NCBI Taxonomy" id="3225"/>
    <lineage>
        <taxon>Eukaryota</taxon>
        <taxon>Viridiplantae</taxon>
        <taxon>Streptophyta</taxon>
        <taxon>Embryophyta</taxon>
        <taxon>Bryophyta</taxon>
        <taxon>Bryophytina</taxon>
        <taxon>Bryopsida</taxon>
        <taxon>Dicranidae</taxon>
        <taxon>Pseudoditrichales</taxon>
        <taxon>Ditrichaceae</taxon>
        <taxon>Ceratodon</taxon>
    </lineage>
</organism>
<dbReference type="InterPro" id="IPR044714">
    <property type="entry name" value="AtSIBP1-like"/>
</dbReference>
<dbReference type="PANTHER" id="PTHR46672:SF8">
    <property type="entry name" value="BTB DOMAIN-CONTAINING PROTEIN"/>
    <property type="match status" value="1"/>
</dbReference>
<comment type="caution">
    <text evidence="4">The sequence shown here is derived from an EMBL/GenBank/DDBJ whole genome shotgun (WGS) entry which is preliminary data.</text>
</comment>
<keyword evidence="5" id="KW-1185">Reference proteome</keyword>
<dbReference type="Proteomes" id="UP000822688">
    <property type="component" value="Chromosome 3"/>
</dbReference>
<dbReference type="PANTHER" id="PTHR46672">
    <property type="entry name" value="OS08G0495500 PROTEIN-RELATED"/>
    <property type="match status" value="1"/>
</dbReference>
<dbReference type="PROSITE" id="PS50097">
    <property type="entry name" value="BTB"/>
    <property type="match status" value="1"/>
</dbReference>
<dbReference type="Pfam" id="PF00651">
    <property type="entry name" value="BTB"/>
    <property type="match status" value="1"/>
</dbReference>
<dbReference type="InterPro" id="IPR011333">
    <property type="entry name" value="SKP1/BTB/POZ_sf"/>
</dbReference>
<evidence type="ECO:0000313" key="4">
    <source>
        <dbReference type="EMBL" id="KAG0581811.1"/>
    </source>
</evidence>
<protein>
    <recommendedName>
        <fullName evidence="3">BTB domain-containing protein</fullName>
    </recommendedName>
</protein>
<feature type="region of interest" description="Disordered" evidence="2">
    <location>
        <begin position="1"/>
        <end position="20"/>
    </location>
</feature>
<evidence type="ECO:0000259" key="3">
    <source>
        <dbReference type="PROSITE" id="PS50097"/>
    </source>
</evidence>
<accession>A0A8T0IFZ3</accession>
<evidence type="ECO:0000256" key="2">
    <source>
        <dbReference type="SAM" id="MobiDB-lite"/>
    </source>
</evidence>
<evidence type="ECO:0000313" key="5">
    <source>
        <dbReference type="Proteomes" id="UP000822688"/>
    </source>
</evidence>
<dbReference type="Gene3D" id="3.30.710.10">
    <property type="entry name" value="Potassium Channel Kv1.1, Chain A"/>
    <property type="match status" value="1"/>
</dbReference>
<dbReference type="AlphaFoldDB" id="A0A8T0IFZ3"/>
<feature type="domain" description="BTB" evidence="3">
    <location>
        <begin position="84"/>
        <end position="143"/>
    </location>
</feature>
<sequence length="287" mass="32416">MDSTGCLSTGSPDSDSCKQSLDLESTTLNADSPDSGCCEQPLDMDSNSWNVDISRFVETDAARLVVEKKCSSTFMKMLEEGLHTDITITARGGSVNAHRCVLASTSPVFNAMFKHEMKEQLTSSVELLEMTIEGLQFFLVLLYIIPDNTAAMQEFDNAVDKHFDELIEACCKYQVTRLERTLRDALPRNLTPDNCWDYFGKCQVIQKYCLSDIPDYVITWDTPRWICYEYILDNFDKVIKSDGVKVAMRSNPEAVLRFMGVITRVVTSDLPKNQSLSHKARPFLKPL</sequence>
<dbReference type="SUPFAM" id="SSF54695">
    <property type="entry name" value="POZ domain"/>
    <property type="match status" value="1"/>
</dbReference>
<dbReference type="OrthoDB" id="6359816at2759"/>
<evidence type="ECO:0000256" key="1">
    <source>
        <dbReference type="ARBA" id="ARBA00004906"/>
    </source>
</evidence>
<name>A0A8T0IFZ3_CERPU</name>
<dbReference type="InterPro" id="IPR000210">
    <property type="entry name" value="BTB/POZ_dom"/>
</dbReference>
<reference evidence="4" key="1">
    <citation type="submission" date="2020-06" db="EMBL/GenBank/DDBJ databases">
        <title>WGS assembly of Ceratodon purpureus strain R40.</title>
        <authorList>
            <person name="Carey S.B."/>
            <person name="Jenkins J."/>
            <person name="Shu S."/>
            <person name="Lovell J.T."/>
            <person name="Sreedasyam A."/>
            <person name="Maumus F."/>
            <person name="Tiley G.P."/>
            <person name="Fernandez-Pozo N."/>
            <person name="Barry K."/>
            <person name="Chen C."/>
            <person name="Wang M."/>
            <person name="Lipzen A."/>
            <person name="Daum C."/>
            <person name="Saski C.A."/>
            <person name="Payton A.C."/>
            <person name="Mcbreen J.C."/>
            <person name="Conrad R.E."/>
            <person name="Kollar L.M."/>
            <person name="Olsson S."/>
            <person name="Huttunen S."/>
            <person name="Landis J.B."/>
            <person name="Wickett N.J."/>
            <person name="Johnson M.G."/>
            <person name="Rensing S.A."/>
            <person name="Grimwood J."/>
            <person name="Schmutz J."/>
            <person name="Mcdaniel S.F."/>
        </authorList>
    </citation>
    <scope>NUCLEOTIDE SEQUENCE</scope>
    <source>
        <strain evidence="4">R40</strain>
    </source>
</reference>
<proteinExistence type="predicted"/>